<gene>
    <name evidence="1" type="ORF">P7K49_005913</name>
</gene>
<sequence length="191" mass="19419">MPVLPQDLVPAASLLATCPHGQLPPLPAGPLGVESVKCLPLGTLTRTGLHSALDAGCRCLMRPPRRPTQSRPCCRLGPGPSSTQLGKHITKDARGTSRTTPDSWGTPGSCATSLPGAACLPLPDVACLPLPELPEPAPWPLPSQEEALGVDTGAGEACLRALLTPEAPCPQSLTAAQALSGGACPVTPLGR</sequence>
<accession>A0ABQ9W0X0</accession>
<evidence type="ECO:0000313" key="2">
    <source>
        <dbReference type="Proteomes" id="UP001266305"/>
    </source>
</evidence>
<reference evidence="1 2" key="1">
    <citation type="submission" date="2023-05" db="EMBL/GenBank/DDBJ databases">
        <title>B98-5 Cell Line De Novo Hybrid Assembly: An Optical Mapping Approach.</title>
        <authorList>
            <person name="Kananen K."/>
            <person name="Auerbach J.A."/>
            <person name="Kautto E."/>
            <person name="Blachly J.S."/>
        </authorList>
    </citation>
    <scope>NUCLEOTIDE SEQUENCE [LARGE SCALE GENOMIC DNA]</scope>
    <source>
        <strain evidence="1">B95-8</strain>
        <tissue evidence="1">Cell line</tissue>
    </source>
</reference>
<comment type="caution">
    <text evidence="1">The sequence shown here is derived from an EMBL/GenBank/DDBJ whole genome shotgun (WGS) entry which is preliminary data.</text>
</comment>
<organism evidence="1 2">
    <name type="scientific">Saguinus oedipus</name>
    <name type="common">Cotton-top tamarin</name>
    <name type="synonym">Oedipomidas oedipus</name>
    <dbReference type="NCBI Taxonomy" id="9490"/>
    <lineage>
        <taxon>Eukaryota</taxon>
        <taxon>Metazoa</taxon>
        <taxon>Chordata</taxon>
        <taxon>Craniata</taxon>
        <taxon>Vertebrata</taxon>
        <taxon>Euteleostomi</taxon>
        <taxon>Mammalia</taxon>
        <taxon>Eutheria</taxon>
        <taxon>Euarchontoglires</taxon>
        <taxon>Primates</taxon>
        <taxon>Haplorrhini</taxon>
        <taxon>Platyrrhini</taxon>
        <taxon>Cebidae</taxon>
        <taxon>Callitrichinae</taxon>
        <taxon>Saguinus</taxon>
    </lineage>
</organism>
<protein>
    <submittedName>
        <fullName evidence="1">Uncharacterized protein</fullName>
    </submittedName>
</protein>
<keyword evidence="2" id="KW-1185">Reference proteome</keyword>
<dbReference type="EMBL" id="JASSZA010000003">
    <property type="protein sequence ID" value="KAK2115287.1"/>
    <property type="molecule type" value="Genomic_DNA"/>
</dbReference>
<evidence type="ECO:0000313" key="1">
    <source>
        <dbReference type="EMBL" id="KAK2115287.1"/>
    </source>
</evidence>
<proteinExistence type="predicted"/>
<dbReference type="Proteomes" id="UP001266305">
    <property type="component" value="Unassembled WGS sequence"/>
</dbReference>
<name>A0ABQ9W0X0_SAGOE</name>